<dbReference type="Gene3D" id="3.90.1280.10">
    <property type="entry name" value="HSP33 redox switch-like"/>
    <property type="match status" value="1"/>
</dbReference>
<keyword evidence="2" id="KW-0862">Zinc</keyword>
<evidence type="ECO:0000256" key="5">
    <source>
        <dbReference type="ARBA" id="ARBA00023284"/>
    </source>
</evidence>
<feature type="compositionally biased region" description="Polar residues" evidence="6">
    <location>
        <begin position="1"/>
        <end position="19"/>
    </location>
</feature>
<dbReference type="CDD" id="cd00498">
    <property type="entry name" value="Hsp33"/>
    <property type="match status" value="1"/>
</dbReference>
<gene>
    <name evidence="7" type="ORF">GCM10022229_29110</name>
</gene>
<dbReference type="Gene3D" id="3.55.30.10">
    <property type="entry name" value="Hsp33 domain"/>
    <property type="match status" value="1"/>
</dbReference>
<feature type="region of interest" description="Disordered" evidence="6">
    <location>
        <begin position="1"/>
        <end position="20"/>
    </location>
</feature>
<evidence type="ECO:0000313" key="7">
    <source>
        <dbReference type="EMBL" id="GAA3933414.1"/>
    </source>
</evidence>
<proteinExistence type="predicted"/>
<keyword evidence="5" id="KW-0676">Redox-active center</keyword>
<dbReference type="InterPro" id="IPR016154">
    <property type="entry name" value="Heat_shock_Hsp33_C"/>
</dbReference>
<dbReference type="SUPFAM" id="SSF118352">
    <property type="entry name" value="HSP33 redox switch-like"/>
    <property type="match status" value="1"/>
</dbReference>
<keyword evidence="4" id="KW-0143">Chaperone</keyword>
<dbReference type="PANTHER" id="PTHR30111:SF1">
    <property type="entry name" value="33 KDA CHAPERONIN"/>
    <property type="match status" value="1"/>
</dbReference>
<dbReference type="PANTHER" id="PTHR30111">
    <property type="entry name" value="33 KDA CHAPERONIN"/>
    <property type="match status" value="1"/>
</dbReference>
<evidence type="ECO:0000256" key="1">
    <source>
        <dbReference type="ARBA" id="ARBA00022490"/>
    </source>
</evidence>
<dbReference type="PIRSF" id="PIRSF005261">
    <property type="entry name" value="Heat_shock_Hsp33"/>
    <property type="match status" value="1"/>
</dbReference>
<name>A0ABP7MZZ0_9GAMM</name>
<dbReference type="Gene3D" id="1.10.287.480">
    <property type="entry name" value="helix hairpin bin"/>
    <property type="match status" value="1"/>
</dbReference>
<dbReference type="EMBL" id="BAAAZU010000031">
    <property type="protein sequence ID" value="GAA3933414.1"/>
    <property type="molecule type" value="Genomic_DNA"/>
</dbReference>
<reference evidence="8" key="1">
    <citation type="journal article" date="2019" name="Int. J. Syst. Evol. Microbiol.">
        <title>The Global Catalogue of Microorganisms (GCM) 10K type strain sequencing project: providing services to taxonomists for standard genome sequencing and annotation.</title>
        <authorList>
            <consortium name="The Broad Institute Genomics Platform"/>
            <consortium name="The Broad Institute Genome Sequencing Center for Infectious Disease"/>
            <person name="Wu L."/>
            <person name="Ma J."/>
        </authorList>
    </citation>
    <scope>NUCLEOTIDE SEQUENCE [LARGE SCALE GENOMIC DNA]</scope>
    <source>
        <strain evidence="8">JCM 16916</strain>
    </source>
</reference>
<evidence type="ECO:0000256" key="3">
    <source>
        <dbReference type="ARBA" id="ARBA00023157"/>
    </source>
</evidence>
<protein>
    <submittedName>
        <fullName evidence="7">Hsp33 family molecular chaperone HslO</fullName>
    </submittedName>
</protein>
<dbReference type="InterPro" id="IPR000397">
    <property type="entry name" value="Heat_shock_Hsp33"/>
</dbReference>
<evidence type="ECO:0000313" key="8">
    <source>
        <dbReference type="Proteomes" id="UP001501727"/>
    </source>
</evidence>
<dbReference type="InterPro" id="IPR016153">
    <property type="entry name" value="Heat_shock_Hsp33_N"/>
</dbReference>
<keyword evidence="8" id="KW-1185">Reference proteome</keyword>
<dbReference type="Pfam" id="PF01430">
    <property type="entry name" value="HSP33"/>
    <property type="match status" value="1"/>
</dbReference>
<accession>A0ABP7MZZ0</accession>
<evidence type="ECO:0000256" key="6">
    <source>
        <dbReference type="SAM" id="MobiDB-lite"/>
    </source>
</evidence>
<dbReference type="Proteomes" id="UP001501727">
    <property type="component" value="Unassembled WGS sequence"/>
</dbReference>
<sequence>MPPTRESTNHMATDCTDQPQDSDRLTRFLLDRAGVRGVRVHLSDSWAQVRERGHYPPTVTEILGEATAAAALFTGHVKVDGRLSVQLRGPGRLRTLFAECTAAGTVRGIARLAGDDPSPVPRDLRELGADAMLAITIENRGLSGREPVRYQGIVALEADSLATAFEQYFRQSEQLPTRLLLAADGSQAAGLMLQKLPGDEGDDDGWNRAGMLFDTLRPDELLQWPAETLLARLFPEEGVRLLGDRPLRFACSCSRERVAAMLESLGPDEARAAVIDGSADIHCEFCGQAYSFSPGEVEALFSRPGPDTPAPGGLQ</sequence>
<dbReference type="InterPro" id="IPR023212">
    <property type="entry name" value="Hsp33_helix_hairpin_bin_dom_sf"/>
</dbReference>
<keyword evidence="3" id="KW-1015">Disulfide bond</keyword>
<evidence type="ECO:0000256" key="4">
    <source>
        <dbReference type="ARBA" id="ARBA00023186"/>
    </source>
</evidence>
<dbReference type="SUPFAM" id="SSF64397">
    <property type="entry name" value="Hsp33 domain"/>
    <property type="match status" value="1"/>
</dbReference>
<organism evidence="7 8">
    <name type="scientific">Luteimonas lutimaris</name>
    <dbReference type="NCBI Taxonomy" id="698645"/>
    <lineage>
        <taxon>Bacteria</taxon>
        <taxon>Pseudomonadati</taxon>
        <taxon>Pseudomonadota</taxon>
        <taxon>Gammaproteobacteria</taxon>
        <taxon>Lysobacterales</taxon>
        <taxon>Lysobacteraceae</taxon>
        <taxon>Luteimonas</taxon>
    </lineage>
</organism>
<keyword evidence="1" id="KW-0963">Cytoplasm</keyword>
<evidence type="ECO:0000256" key="2">
    <source>
        <dbReference type="ARBA" id="ARBA00022833"/>
    </source>
</evidence>
<comment type="caution">
    <text evidence="7">The sequence shown here is derived from an EMBL/GenBank/DDBJ whole genome shotgun (WGS) entry which is preliminary data.</text>
</comment>